<evidence type="ECO:0000256" key="2">
    <source>
        <dbReference type="ARBA" id="ARBA00022801"/>
    </source>
</evidence>
<accession>A0A540WPV4</accession>
<sequence>MAELSESVERESRRESRATPRRVLRWLMSLGGILTLMGGLHAYLAVRLFVSPAWPSPWGVLGVALMVLLFVSIPAGVLGGRGEPSTARRVLQWTSYLWLGSFGILLSAVVTADVVGAVLGWTGVVTDALALARWKAGIVGAVTVPAVVFAFVTARGKATVERLTVPVKGLQPGLGGLRVVQISDVHVGPTLDGRWLRRVVEQVNALNPDIIAVTGDLVDGGVEELREEVRPLAELRASLGVFYVTGNHEYYHGGPAWEAEVARLGLTVLRNTHRVVERDGARLVVAGVTDHDAGHIVPSHESRPGAALAGAPEGVPVVLLAHQPRSALRVAQAGVRVDLQLSGHTHGGQVFPFMFFIKLQQPVVRGLATVSGVRVYTHRGTGYWGPPLRLGPSPEIAELTLVLAAQ</sequence>
<feature type="domain" description="Calcineurin-like phosphoesterase" evidence="4">
    <location>
        <begin position="177"/>
        <end position="347"/>
    </location>
</feature>
<dbReference type="GO" id="GO:0008758">
    <property type="term" value="F:UDP-2,3-diacylglucosamine hydrolase activity"/>
    <property type="evidence" value="ECO:0007669"/>
    <property type="project" value="TreeGrafter"/>
</dbReference>
<comment type="caution">
    <text evidence="5">The sequence shown here is derived from an EMBL/GenBank/DDBJ whole genome shotgun (WGS) entry which is preliminary data.</text>
</comment>
<dbReference type="GO" id="GO:0016020">
    <property type="term" value="C:membrane"/>
    <property type="evidence" value="ECO:0007669"/>
    <property type="project" value="GOC"/>
</dbReference>
<evidence type="ECO:0000256" key="1">
    <source>
        <dbReference type="ARBA" id="ARBA00022723"/>
    </source>
</evidence>
<dbReference type="PANTHER" id="PTHR31302">
    <property type="entry name" value="TRANSMEMBRANE PROTEIN WITH METALLOPHOSPHOESTERASE DOMAIN-RELATED"/>
    <property type="match status" value="1"/>
</dbReference>
<dbReference type="RefSeq" id="WP_141647312.1">
    <property type="nucleotide sequence ID" value="NZ_VIFM01000221.1"/>
</dbReference>
<dbReference type="InterPro" id="IPR029052">
    <property type="entry name" value="Metallo-depent_PP-like"/>
</dbReference>
<dbReference type="EMBL" id="VIFM01000221">
    <property type="protein sequence ID" value="TQF10907.1"/>
    <property type="molecule type" value="Genomic_DNA"/>
</dbReference>
<evidence type="ECO:0000313" key="6">
    <source>
        <dbReference type="Proteomes" id="UP000315369"/>
    </source>
</evidence>
<feature type="transmembrane region" description="Helical" evidence="3">
    <location>
        <begin position="134"/>
        <end position="154"/>
    </location>
</feature>
<dbReference type="GO" id="GO:0009245">
    <property type="term" value="P:lipid A biosynthetic process"/>
    <property type="evidence" value="ECO:0007669"/>
    <property type="project" value="TreeGrafter"/>
</dbReference>
<keyword evidence="3" id="KW-1133">Transmembrane helix</keyword>
<evidence type="ECO:0000259" key="4">
    <source>
        <dbReference type="Pfam" id="PF00149"/>
    </source>
</evidence>
<feature type="transmembrane region" description="Helical" evidence="3">
    <location>
        <begin position="58"/>
        <end position="77"/>
    </location>
</feature>
<feature type="transmembrane region" description="Helical" evidence="3">
    <location>
        <begin position="23"/>
        <end position="46"/>
    </location>
</feature>
<dbReference type="AlphaFoldDB" id="A0A540WPV4"/>
<keyword evidence="3" id="KW-0472">Membrane</keyword>
<organism evidence="5 6">
    <name type="scientific">Myxococcus llanfairpwllgwyngyllgogerychwyrndrobwllllantysiliogogogochensis</name>
    <dbReference type="NCBI Taxonomy" id="2590453"/>
    <lineage>
        <taxon>Bacteria</taxon>
        <taxon>Pseudomonadati</taxon>
        <taxon>Myxococcota</taxon>
        <taxon>Myxococcia</taxon>
        <taxon>Myxococcales</taxon>
        <taxon>Cystobacterineae</taxon>
        <taxon>Myxococcaceae</taxon>
        <taxon>Myxococcus</taxon>
    </lineage>
</organism>
<dbReference type="PANTHER" id="PTHR31302:SF31">
    <property type="entry name" value="PHOSPHODIESTERASE YAEI"/>
    <property type="match status" value="1"/>
</dbReference>
<keyword evidence="6" id="KW-1185">Reference proteome</keyword>
<keyword evidence="2" id="KW-0378">Hydrolase</keyword>
<dbReference type="OrthoDB" id="9780884at2"/>
<dbReference type="InterPro" id="IPR004843">
    <property type="entry name" value="Calcineurin-like_PHP"/>
</dbReference>
<dbReference type="Gene3D" id="3.60.21.10">
    <property type="match status" value="1"/>
</dbReference>
<dbReference type="InterPro" id="IPR051158">
    <property type="entry name" value="Metallophosphoesterase_sf"/>
</dbReference>
<dbReference type="GO" id="GO:0046872">
    <property type="term" value="F:metal ion binding"/>
    <property type="evidence" value="ECO:0007669"/>
    <property type="project" value="UniProtKB-KW"/>
</dbReference>
<dbReference type="Pfam" id="PF00149">
    <property type="entry name" value="Metallophos"/>
    <property type="match status" value="1"/>
</dbReference>
<feature type="transmembrane region" description="Helical" evidence="3">
    <location>
        <begin position="97"/>
        <end position="122"/>
    </location>
</feature>
<keyword evidence="1" id="KW-0479">Metal-binding</keyword>
<name>A0A540WPV4_9BACT</name>
<evidence type="ECO:0000256" key="3">
    <source>
        <dbReference type="SAM" id="Phobius"/>
    </source>
</evidence>
<dbReference type="Proteomes" id="UP000315369">
    <property type="component" value="Unassembled WGS sequence"/>
</dbReference>
<gene>
    <name evidence="5" type="ORF">FJV41_36995</name>
</gene>
<reference evidence="5 6" key="1">
    <citation type="submission" date="2019-06" db="EMBL/GenBank/DDBJ databases">
        <authorList>
            <person name="Livingstone P."/>
            <person name="Whitworth D."/>
        </authorList>
    </citation>
    <scope>NUCLEOTIDE SEQUENCE [LARGE SCALE GENOMIC DNA]</scope>
    <source>
        <strain evidence="5 6">AM401</strain>
    </source>
</reference>
<proteinExistence type="predicted"/>
<dbReference type="CDD" id="cd07385">
    <property type="entry name" value="MPP_YkuE_C"/>
    <property type="match status" value="1"/>
</dbReference>
<dbReference type="SUPFAM" id="SSF56300">
    <property type="entry name" value="Metallo-dependent phosphatases"/>
    <property type="match status" value="1"/>
</dbReference>
<keyword evidence="3" id="KW-0812">Transmembrane</keyword>
<evidence type="ECO:0000313" key="5">
    <source>
        <dbReference type="EMBL" id="TQF10907.1"/>
    </source>
</evidence>
<protein>
    <submittedName>
        <fullName evidence="5">Metallophosphoesterase</fullName>
    </submittedName>
</protein>